<evidence type="ECO:0000313" key="2">
    <source>
        <dbReference type="Proteomes" id="UP001243375"/>
    </source>
</evidence>
<protein>
    <submittedName>
        <fullName evidence="1">Uncharacterized protein</fullName>
    </submittedName>
</protein>
<organism evidence="1 2">
    <name type="scientific">Naganishia vaughanmartiniae</name>
    <dbReference type="NCBI Taxonomy" id="1424756"/>
    <lineage>
        <taxon>Eukaryota</taxon>
        <taxon>Fungi</taxon>
        <taxon>Dikarya</taxon>
        <taxon>Basidiomycota</taxon>
        <taxon>Agaricomycotina</taxon>
        <taxon>Tremellomycetes</taxon>
        <taxon>Filobasidiales</taxon>
        <taxon>Filobasidiaceae</taxon>
        <taxon>Naganishia</taxon>
    </lineage>
</organism>
<keyword evidence="2" id="KW-1185">Reference proteome</keyword>
<evidence type="ECO:0000313" key="1">
    <source>
        <dbReference type="EMBL" id="KAJ9119760.1"/>
    </source>
</evidence>
<name>A0ACC2X8P9_9TREE</name>
<dbReference type="EMBL" id="JASBWU010000008">
    <property type="protein sequence ID" value="KAJ9119760.1"/>
    <property type="molecule type" value="Genomic_DNA"/>
</dbReference>
<sequence length="76" mass="7137">MGSSAMSSGTGTTTLGINGTSTLTGALPTGTGNGTNNGTKNGTESAAMGMGVHAAQYVLPGVAAVGAIVYSGFLGL</sequence>
<dbReference type="Proteomes" id="UP001243375">
    <property type="component" value="Unassembled WGS sequence"/>
</dbReference>
<comment type="caution">
    <text evidence="1">The sequence shown here is derived from an EMBL/GenBank/DDBJ whole genome shotgun (WGS) entry which is preliminary data.</text>
</comment>
<gene>
    <name evidence="1" type="ORF">QFC22_003470</name>
</gene>
<accession>A0ACC2X8P9</accession>
<proteinExistence type="predicted"/>
<reference evidence="1" key="1">
    <citation type="submission" date="2023-04" db="EMBL/GenBank/DDBJ databases">
        <title>Draft Genome sequencing of Naganishia species isolated from polar environments using Oxford Nanopore Technology.</title>
        <authorList>
            <person name="Leo P."/>
            <person name="Venkateswaran K."/>
        </authorList>
    </citation>
    <scope>NUCLEOTIDE SEQUENCE</scope>
    <source>
        <strain evidence="1">MNA-CCFEE 5425</strain>
    </source>
</reference>